<dbReference type="GO" id="GO:0046872">
    <property type="term" value="F:metal ion binding"/>
    <property type="evidence" value="ECO:0007669"/>
    <property type="project" value="UniProtKB-KW"/>
</dbReference>
<evidence type="ECO:0000256" key="5">
    <source>
        <dbReference type="ARBA" id="ARBA00023002"/>
    </source>
</evidence>
<dbReference type="Gene3D" id="3.60.9.10">
    <property type="entry name" value="Aldehyde ferredoxin oxidoreductase, N-terminal domain"/>
    <property type="match status" value="1"/>
</dbReference>
<keyword evidence="4" id="KW-0479">Metal-binding</keyword>
<evidence type="ECO:0000256" key="8">
    <source>
        <dbReference type="ARBA" id="ARBA00049934"/>
    </source>
</evidence>
<keyword evidence="6" id="KW-0408">Iron</keyword>
<dbReference type="Pfam" id="PF02730">
    <property type="entry name" value="AFOR_N"/>
    <property type="match status" value="1"/>
</dbReference>
<sequence length="573" mass="59553">MQLIRVNMTDQSIHVEDMPSAYEGLGGRGLTSVMIDAEVPPRCDPLGPENKLILAPGLLSGTPLVNTGRISIGAKSPLTGGIKESNSGGKIATSLAKLGIAAVVVEGQAPAGALWRLVIDDQGKAALQQASDDKGARTYALCAKLLEQFGPKYTIACIGPAGELQLGSASIQTTDVDDRPCRAAARGGLGAVMGAKGLKAVVVATQGKASDTIADPEGFKEAAKAIAQGLQKNPFTGQVLPNLGTAGILGGVNAMGAFPSYNATKGVFDGWEKISGEALAERLQQRGGKTKHMGCSQCIIHCSNEYVDDKGKYVTSSLEYETLWSMGGMIGVDDLDAIARLDFLCDDIGLDTMNTGVALAVAMDAGHKPFGDGAAAIAMVEEVARGTDFGRILGSGPVAVGKHFNHHRVPAVKGQGIAAYDPRAMQGLGVTYATSTMGADHTAGNLLGLYMAGALDPLAAEGQADASRGAQVTMAALDCIGLCILAGGAVASSKGREAMLRLLGAKFGREMAPDALTEMGVRILKAEKNFNTRAGLSATDDRLPRFFHEEPLPPHNKTFLVSDDDLDKVYNFQ</sequence>
<evidence type="ECO:0000256" key="2">
    <source>
        <dbReference type="ARBA" id="ARBA00011032"/>
    </source>
</evidence>
<dbReference type="SUPFAM" id="SSF56228">
    <property type="entry name" value="Aldehyde ferredoxin oxidoreductase, N-terminal domain"/>
    <property type="match status" value="1"/>
</dbReference>
<evidence type="ECO:0000259" key="9">
    <source>
        <dbReference type="SMART" id="SM00790"/>
    </source>
</evidence>
<dbReference type="EMBL" id="JALJRB010000023">
    <property type="protein sequence ID" value="MCJ8502263.1"/>
    <property type="molecule type" value="Genomic_DNA"/>
</dbReference>
<keyword evidence="5" id="KW-0560">Oxidoreductase</keyword>
<dbReference type="RefSeq" id="WP_246912784.1">
    <property type="nucleotide sequence ID" value="NZ_JALJRB010000023.1"/>
</dbReference>
<dbReference type="SMART" id="SM00790">
    <property type="entry name" value="AFOR_N"/>
    <property type="match status" value="1"/>
</dbReference>
<dbReference type="InterPro" id="IPR013983">
    <property type="entry name" value="Ald_Fedxn_OxRdtase_N"/>
</dbReference>
<evidence type="ECO:0000313" key="10">
    <source>
        <dbReference type="EMBL" id="MCJ8502263.1"/>
    </source>
</evidence>
<evidence type="ECO:0000256" key="3">
    <source>
        <dbReference type="ARBA" id="ARBA00022485"/>
    </source>
</evidence>
<dbReference type="InterPro" id="IPR036021">
    <property type="entry name" value="Tungsten_al_ferr_oxy-like_C"/>
</dbReference>
<dbReference type="AlphaFoldDB" id="A0AA41R6D0"/>
<dbReference type="Proteomes" id="UP001165427">
    <property type="component" value="Unassembled WGS sequence"/>
</dbReference>
<reference evidence="10" key="1">
    <citation type="submission" date="2022-04" db="EMBL/GenBank/DDBJ databases">
        <title>Desulfatitalea alkaliphila sp. nov., a novel anaerobic sulfate-reducing bacterium isolated from terrestrial mud volcano, Taman Peninsula, Russia.</title>
        <authorList>
            <person name="Khomyakova M.A."/>
            <person name="Merkel A.Y."/>
            <person name="Slobodkin A.I."/>
        </authorList>
    </citation>
    <scope>NUCLEOTIDE SEQUENCE</scope>
    <source>
        <strain evidence="10">M08but</strain>
    </source>
</reference>
<dbReference type="Pfam" id="PF01314">
    <property type="entry name" value="AFOR_C"/>
    <property type="match status" value="1"/>
</dbReference>
<comment type="cofactor">
    <cofactor evidence="8">
        <name>tungstopterin</name>
        <dbReference type="ChEBI" id="CHEBI:30402"/>
    </cofactor>
</comment>
<evidence type="ECO:0000256" key="4">
    <source>
        <dbReference type="ARBA" id="ARBA00022723"/>
    </source>
</evidence>
<comment type="cofactor">
    <cofactor evidence="1">
        <name>[4Fe-4S] cluster</name>
        <dbReference type="ChEBI" id="CHEBI:49883"/>
    </cofactor>
</comment>
<dbReference type="GO" id="GO:0016625">
    <property type="term" value="F:oxidoreductase activity, acting on the aldehyde or oxo group of donors, iron-sulfur protein as acceptor"/>
    <property type="evidence" value="ECO:0007669"/>
    <property type="project" value="InterPro"/>
</dbReference>
<dbReference type="GO" id="GO:0051539">
    <property type="term" value="F:4 iron, 4 sulfur cluster binding"/>
    <property type="evidence" value="ECO:0007669"/>
    <property type="project" value="UniProtKB-KW"/>
</dbReference>
<dbReference type="PANTHER" id="PTHR30038">
    <property type="entry name" value="ALDEHYDE FERREDOXIN OXIDOREDUCTASE"/>
    <property type="match status" value="1"/>
</dbReference>
<evidence type="ECO:0000256" key="7">
    <source>
        <dbReference type="ARBA" id="ARBA00023014"/>
    </source>
</evidence>
<organism evidence="10 11">
    <name type="scientific">Desulfatitalea alkaliphila</name>
    <dbReference type="NCBI Taxonomy" id="2929485"/>
    <lineage>
        <taxon>Bacteria</taxon>
        <taxon>Pseudomonadati</taxon>
        <taxon>Thermodesulfobacteriota</taxon>
        <taxon>Desulfobacteria</taxon>
        <taxon>Desulfobacterales</taxon>
        <taxon>Desulfosarcinaceae</taxon>
        <taxon>Desulfatitalea</taxon>
    </lineage>
</organism>
<dbReference type="GO" id="GO:0009055">
    <property type="term" value="F:electron transfer activity"/>
    <property type="evidence" value="ECO:0007669"/>
    <property type="project" value="InterPro"/>
</dbReference>
<accession>A0AA41R6D0</accession>
<comment type="similarity">
    <text evidence="2">Belongs to the AOR/FOR family.</text>
</comment>
<proteinExistence type="inferred from homology"/>
<keyword evidence="11" id="KW-1185">Reference proteome</keyword>
<evidence type="ECO:0000256" key="1">
    <source>
        <dbReference type="ARBA" id="ARBA00001966"/>
    </source>
</evidence>
<evidence type="ECO:0000313" key="11">
    <source>
        <dbReference type="Proteomes" id="UP001165427"/>
    </source>
</evidence>
<dbReference type="SUPFAM" id="SSF48310">
    <property type="entry name" value="Aldehyde ferredoxin oxidoreductase, C-terminal domains"/>
    <property type="match status" value="1"/>
</dbReference>
<keyword evidence="7" id="KW-0411">Iron-sulfur</keyword>
<protein>
    <submittedName>
        <fullName evidence="10">Aldehyde ferredoxin oxidoreductase</fullName>
    </submittedName>
</protein>
<dbReference type="Gene3D" id="1.10.599.10">
    <property type="entry name" value="Aldehyde Ferredoxin Oxidoreductase Protein, subunit A, domain 3"/>
    <property type="match status" value="1"/>
</dbReference>
<gene>
    <name evidence="10" type="ORF">MRX98_16890</name>
</gene>
<dbReference type="PANTHER" id="PTHR30038:SF0">
    <property type="entry name" value="TUNGSTEN-CONTAINING ALDEHYDE FERREDOXIN OXIDOREDUCTASE"/>
    <property type="match status" value="1"/>
</dbReference>
<feature type="domain" description="Aldehyde ferredoxin oxidoreductase N-terminal" evidence="9">
    <location>
        <begin position="1"/>
        <end position="208"/>
    </location>
</feature>
<dbReference type="InterPro" id="IPR001203">
    <property type="entry name" value="OxRdtase_Ald_Fedxn_C"/>
</dbReference>
<dbReference type="InterPro" id="IPR013985">
    <property type="entry name" value="Ald_Fedxn_OxRdtase_dom3"/>
</dbReference>
<evidence type="ECO:0000256" key="6">
    <source>
        <dbReference type="ARBA" id="ARBA00023004"/>
    </source>
</evidence>
<name>A0AA41R6D0_9BACT</name>
<keyword evidence="3" id="KW-0004">4Fe-4S</keyword>
<dbReference type="Gene3D" id="1.10.569.10">
    <property type="entry name" value="Aldehyde Ferredoxin Oxidoreductase Protein, subunit A, domain 2"/>
    <property type="match status" value="1"/>
</dbReference>
<comment type="caution">
    <text evidence="10">The sequence shown here is derived from an EMBL/GenBank/DDBJ whole genome shotgun (WGS) entry which is preliminary data.</text>
</comment>
<dbReference type="InterPro" id="IPR013984">
    <property type="entry name" value="Ald_Fedxn_OxRdtase_dom2"/>
</dbReference>
<dbReference type="InterPro" id="IPR051919">
    <property type="entry name" value="W-dependent_AOR"/>
</dbReference>
<dbReference type="InterPro" id="IPR036503">
    <property type="entry name" value="Ald_Fedxn_OxRdtase_N_sf"/>
</dbReference>